<dbReference type="GO" id="GO:0006281">
    <property type="term" value="P:DNA repair"/>
    <property type="evidence" value="ECO:0007669"/>
    <property type="project" value="UniProtKB-ARBA"/>
</dbReference>
<proteinExistence type="predicted"/>
<reference evidence="2 3" key="1">
    <citation type="submission" date="2015-04" db="EMBL/GenBank/DDBJ databases">
        <title>Lasius niger genome sequencing.</title>
        <authorList>
            <person name="Konorov E.A."/>
            <person name="Nikitin M.A."/>
            <person name="Kirill M.V."/>
            <person name="Chang P."/>
        </authorList>
    </citation>
    <scope>NUCLEOTIDE SEQUENCE [LARGE SCALE GENOMIC DNA]</scope>
    <source>
        <tissue evidence="2">Whole</tissue>
    </source>
</reference>
<dbReference type="Pfam" id="PF09588">
    <property type="entry name" value="YqaJ"/>
    <property type="match status" value="1"/>
</dbReference>
<feature type="domain" description="YqaJ viral recombinase" evidence="1">
    <location>
        <begin position="1"/>
        <end position="64"/>
    </location>
</feature>
<dbReference type="Proteomes" id="UP000036403">
    <property type="component" value="Unassembled WGS sequence"/>
</dbReference>
<dbReference type="PANTHER" id="PTHR46609">
    <property type="entry name" value="EXONUCLEASE, PHAGE-TYPE/RECB, C-TERMINAL DOMAIN-CONTAINING PROTEIN"/>
    <property type="match status" value="1"/>
</dbReference>
<dbReference type="AlphaFoldDB" id="A0A0J7JU12"/>
<dbReference type="InterPro" id="IPR011604">
    <property type="entry name" value="PDDEXK-like_dom_sf"/>
</dbReference>
<sequence length="74" mass="8442">MKYGRNKEEIARKELAMKLNKKIKSCGLFIDIKNPFLGASPDGLIEENGLMEIKCLLWAEHLTAEEAVDIVFFE</sequence>
<comment type="caution">
    <text evidence="2">The sequence shown here is derived from an EMBL/GenBank/DDBJ whole genome shotgun (WGS) entry which is preliminary data.</text>
</comment>
<dbReference type="Gene3D" id="3.90.320.10">
    <property type="match status" value="1"/>
</dbReference>
<evidence type="ECO:0000313" key="3">
    <source>
        <dbReference type="Proteomes" id="UP000036403"/>
    </source>
</evidence>
<dbReference type="PaxDb" id="67767-A0A0J7JU12"/>
<feature type="non-terminal residue" evidence="2">
    <location>
        <position position="74"/>
    </location>
</feature>
<dbReference type="InterPro" id="IPR051703">
    <property type="entry name" value="NF-kappa-B_Signaling_Reg"/>
</dbReference>
<dbReference type="SUPFAM" id="SSF52980">
    <property type="entry name" value="Restriction endonuclease-like"/>
    <property type="match status" value="1"/>
</dbReference>
<evidence type="ECO:0000259" key="1">
    <source>
        <dbReference type="Pfam" id="PF09588"/>
    </source>
</evidence>
<organism evidence="2 3">
    <name type="scientific">Lasius niger</name>
    <name type="common">Black garden ant</name>
    <dbReference type="NCBI Taxonomy" id="67767"/>
    <lineage>
        <taxon>Eukaryota</taxon>
        <taxon>Metazoa</taxon>
        <taxon>Ecdysozoa</taxon>
        <taxon>Arthropoda</taxon>
        <taxon>Hexapoda</taxon>
        <taxon>Insecta</taxon>
        <taxon>Pterygota</taxon>
        <taxon>Neoptera</taxon>
        <taxon>Endopterygota</taxon>
        <taxon>Hymenoptera</taxon>
        <taxon>Apocrita</taxon>
        <taxon>Aculeata</taxon>
        <taxon>Formicoidea</taxon>
        <taxon>Formicidae</taxon>
        <taxon>Formicinae</taxon>
        <taxon>Lasius</taxon>
        <taxon>Lasius</taxon>
    </lineage>
</organism>
<keyword evidence="3" id="KW-1185">Reference proteome</keyword>
<dbReference type="InterPro" id="IPR019080">
    <property type="entry name" value="YqaJ_viral_recombinase"/>
</dbReference>
<accession>A0A0J7JU12</accession>
<dbReference type="EMBL" id="LBMM01034864">
    <property type="protein sequence ID" value="KMQ81509.1"/>
    <property type="molecule type" value="Genomic_DNA"/>
</dbReference>
<gene>
    <name evidence="2" type="ORF">RF55_26124</name>
</gene>
<evidence type="ECO:0000313" key="2">
    <source>
        <dbReference type="EMBL" id="KMQ81509.1"/>
    </source>
</evidence>
<dbReference type="InterPro" id="IPR011335">
    <property type="entry name" value="Restrct_endonuc-II-like"/>
</dbReference>
<protein>
    <recommendedName>
        <fullName evidence="1">YqaJ viral recombinase domain-containing protein</fullName>
    </recommendedName>
</protein>
<dbReference type="PANTHER" id="PTHR46609:SF8">
    <property type="entry name" value="YQAJ VIRAL RECOMBINASE DOMAIN-CONTAINING PROTEIN"/>
    <property type="match status" value="1"/>
</dbReference>
<name>A0A0J7JU12_LASNI</name>
<dbReference type="OrthoDB" id="6605887at2759"/>